<feature type="non-terminal residue" evidence="3">
    <location>
        <position position="90"/>
    </location>
</feature>
<name>A0A813D654_POLGL</name>
<dbReference type="OrthoDB" id="275637at2759"/>
<dbReference type="Proteomes" id="UP000654075">
    <property type="component" value="Unassembled WGS sequence"/>
</dbReference>
<organism evidence="3 4">
    <name type="scientific">Polarella glacialis</name>
    <name type="common">Dinoflagellate</name>
    <dbReference type="NCBI Taxonomy" id="89957"/>
    <lineage>
        <taxon>Eukaryota</taxon>
        <taxon>Sar</taxon>
        <taxon>Alveolata</taxon>
        <taxon>Dinophyceae</taxon>
        <taxon>Suessiales</taxon>
        <taxon>Suessiaceae</taxon>
        <taxon>Polarella</taxon>
    </lineage>
</organism>
<sequence>LLTMASPVADKILTAISRVGLGLGVAAMVPSLCLYDVDGGQRVVVLNMFSGVEDKVRGEGTHLKIPWVMQPKHYNVRLRPKLIQTTTGTK</sequence>
<gene>
    <name evidence="3" type="ORF">PGLA1383_LOCUS1182</name>
</gene>
<feature type="non-terminal residue" evidence="3">
    <location>
        <position position="1"/>
    </location>
</feature>
<accession>A0A813D654</accession>
<evidence type="ECO:0000313" key="4">
    <source>
        <dbReference type="Proteomes" id="UP000654075"/>
    </source>
</evidence>
<evidence type="ECO:0000256" key="1">
    <source>
        <dbReference type="ARBA" id="ARBA00009658"/>
    </source>
</evidence>
<keyword evidence="2" id="KW-0999">Mitochondrion inner membrane</keyword>
<dbReference type="EMBL" id="CAJNNV010000318">
    <property type="protein sequence ID" value="CAE8582183.1"/>
    <property type="molecule type" value="Genomic_DNA"/>
</dbReference>
<reference evidence="3" key="1">
    <citation type="submission" date="2021-02" db="EMBL/GenBank/DDBJ databases">
        <authorList>
            <person name="Dougan E. K."/>
            <person name="Rhodes N."/>
            <person name="Thang M."/>
            <person name="Chan C."/>
        </authorList>
    </citation>
    <scope>NUCLEOTIDE SEQUENCE</scope>
</reference>
<dbReference type="GO" id="GO:0007005">
    <property type="term" value="P:mitochondrion organization"/>
    <property type="evidence" value="ECO:0007669"/>
    <property type="project" value="TreeGrafter"/>
</dbReference>
<comment type="subcellular location">
    <subcellularLocation>
        <location evidence="2">Mitochondrion inner membrane</location>
    </subcellularLocation>
</comment>
<keyword evidence="2" id="KW-0472">Membrane</keyword>
<evidence type="ECO:0000256" key="2">
    <source>
        <dbReference type="RuleBase" id="RU366048"/>
    </source>
</evidence>
<evidence type="ECO:0000313" key="3">
    <source>
        <dbReference type="EMBL" id="CAE8582183.1"/>
    </source>
</evidence>
<dbReference type="GO" id="GO:0005743">
    <property type="term" value="C:mitochondrial inner membrane"/>
    <property type="evidence" value="ECO:0007669"/>
    <property type="project" value="UniProtKB-SubCell"/>
</dbReference>
<proteinExistence type="inferred from homology"/>
<comment type="similarity">
    <text evidence="1 2">Belongs to the prohibitin family.</text>
</comment>
<dbReference type="PANTHER" id="PTHR23222">
    <property type="entry name" value="PROHIBITIN"/>
    <property type="match status" value="1"/>
</dbReference>
<keyword evidence="4" id="KW-1185">Reference proteome</keyword>
<comment type="caution">
    <text evidence="3">The sequence shown here is derived from an EMBL/GenBank/DDBJ whole genome shotgun (WGS) entry which is preliminary data.</text>
</comment>
<protein>
    <recommendedName>
        <fullName evidence="2">Prohibitin</fullName>
    </recommendedName>
</protein>
<dbReference type="PANTHER" id="PTHR23222:SF0">
    <property type="entry name" value="PROHIBITIN 1"/>
    <property type="match status" value="1"/>
</dbReference>
<dbReference type="AlphaFoldDB" id="A0A813D654"/>
<dbReference type="InterPro" id="IPR000163">
    <property type="entry name" value="Prohibitin"/>
</dbReference>
<keyword evidence="2" id="KW-0496">Mitochondrion</keyword>